<dbReference type="Pfam" id="PF00753">
    <property type="entry name" value="Lactamase_B"/>
    <property type="match status" value="1"/>
</dbReference>
<dbReference type="Gene3D" id="3.60.15.10">
    <property type="entry name" value="Ribonuclease Z/Hydroxyacylglutathione hydrolase-like"/>
    <property type="match status" value="1"/>
</dbReference>
<dbReference type="PROSITE" id="PS51257">
    <property type="entry name" value="PROKAR_LIPOPROTEIN"/>
    <property type="match status" value="1"/>
</dbReference>
<dbReference type="KEGG" id="nnv:QNH39_12175"/>
<accession>A0AA95SD85</accession>
<organism evidence="4 5">
    <name type="scientific">Neobacillus novalis</name>
    <dbReference type="NCBI Taxonomy" id="220687"/>
    <lineage>
        <taxon>Bacteria</taxon>
        <taxon>Bacillati</taxon>
        <taxon>Bacillota</taxon>
        <taxon>Bacilli</taxon>
        <taxon>Bacillales</taxon>
        <taxon>Bacillaceae</taxon>
        <taxon>Neobacillus</taxon>
    </lineage>
</organism>
<reference evidence="4" key="1">
    <citation type="submission" date="2023-05" db="EMBL/GenBank/DDBJ databases">
        <title>Comparative genomics of Bacillaceae isolates and their secondary metabolite potential.</title>
        <authorList>
            <person name="Song L."/>
            <person name="Nielsen L.J."/>
            <person name="Mohite O."/>
            <person name="Xu X."/>
            <person name="Weber T."/>
            <person name="Kovacs A.T."/>
        </authorList>
    </citation>
    <scope>NUCLEOTIDE SEQUENCE</scope>
    <source>
        <strain evidence="4">XLM17</strain>
    </source>
</reference>
<dbReference type="RefSeq" id="WP_066086599.1">
    <property type="nucleotide sequence ID" value="NZ_CP126114.1"/>
</dbReference>
<evidence type="ECO:0000313" key="5">
    <source>
        <dbReference type="Proteomes" id="UP001178288"/>
    </source>
</evidence>
<proteinExistence type="predicted"/>
<dbReference type="AlphaFoldDB" id="A0AA95SD85"/>
<feature type="chain" id="PRO_5041679253" evidence="2">
    <location>
        <begin position="29"/>
        <end position="434"/>
    </location>
</feature>
<dbReference type="SUPFAM" id="SSF56281">
    <property type="entry name" value="Metallo-hydrolase/oxidoreductase"/>
    <property type="match status" value="1"/>
</dbReference>
<sequence length="434" mass="46439">MKKRLFSIVSSILLAISLAACQSTPAPAKTAATTDKTPVKETSEEVKKEPNDQAVQTNSTAAGKMQVYYLDVGQGDSIYIKTPNGDDILIDGGNNDRGDDVVAFLKKYHVDDLEVMIATHPDADHIGGLDTVLQNFDVKSVYMPKVTHTTKTFEDFILAVKNEGLKLKEAKAGVSLELAGVDAEFVGPVTSYGEDLNSSSAVLKMTYDKNTFLFTGDAAVKAEQDMIASGTELQADVLKLGHHGANTSTSEAFLTKVQPKYAIVSAGKNNQYGHPTAETLQKMQAHNIQVFRTDEQGTIIATSDGSTITFHTDPAKIEQNTVKNNANDTPANPAVTQAPQTTTSQAAATALKAKVDNPTPGQNETIHLDISGMSGAPFTAVFHYKSKDTTYTGTVGTTLPVRISRAAAGFEVLIDITVQADGKEYQTQTSFIPQ</sequence>
<evidence type="ECO:0000259" key="3">
    <source>
        <dbReference type="SMART" id="SM00849"/>
    </source>
</evidence>
<keyword evidence="2" id="KW-0732">Signal</keyword>
<protein>
    <submittedName>
        <fullName evidence="4">ComEC/Rec2 family competence protein</fullName>
    </submittedName>
</protein>
<evidence type="ECO:0000313" key="4">
    <source>
        <dbReference type="EMBL" id="WHY88544.1"/>
    </source>
</evidence>
<dbReference type="InterPro" id="IPR052159">
    <property type="entry name" value="Competence_DNA_uptake"/>
</dbReference>
<keyword evidence="5" id="KW-1185">Reference proteome</keyword>
<dbReference type="InterPro" id="IPR035681">
    <property type="entry name" value="ComA-like_MBL"/>
</dbReference>
<gene>
    <name evidence="4" type="ORF">QNH39_12175</name>
</gene>
<name>A0AA95SD85_9BACI</name>
<dbReference type="SMART" id="SM00849">
    <property type="entry name" value="Lactamase_B"/>
    <property type="match status" value="1"/>
</dbReference>
<feature type="compositionally biased region" description="Low complexity" evidence="1">
    <location>
        <begin position="27"/>
        <end position="36"/>
    </location>
</feature>
<dbReference type="InterPro" id="IPR036866">
    <property type="entry name" value="RibonucZ/Hydroxyglut_hydro"/>
</dbReference>
<dbReference type="Proteomes" id="UP001178288">
    <property type="component" value="Chromosome"/>
</dbReference>
<evidence type="ECO:0000256" key="1">
    <source>
        <dbReference type="SAM" id="MobiDB-lite"/>
    </source>
</evidence>
<dbReference type="PANTHER" id="PTHR30619">
    <property type="entry name" value="DNA INTERNALIZATION/COMPETENCE PROTEIN COMEC/REC2"/>
    <property type="match status" value="1"/>
</dbReference>
<dbReference type="PANTHER" id="PTHR30619:SF7">
    <property type="entry name" value="BETA-LACTAMASE DOMAIN PROTEIN"/>
    <property type="match status" value="1"/>
</dbReference>
<feature type="signal peptide" evidence="2">
    <location>
        <begin position="1"/>
        <end position="28"/>
    </location>
</feature>
<feature type="compositionally biased region" description="Basic and acidic residues" evidence="1">
    <location>
        <begin position="37"/>
        <end position="51"/>
    </location>
</feature>
<dbReference type="CDD" id="cd07731">
    <property type="entry name" value="ComA-like_MBL-fold"/>
    <property type="match status" value="1"/>
</dbReference>
<feature type="domain" description="Metallo-beta-lactamase" evidence="3">
    <location>
        <begin position="74"/>
        <end position="268"/>
    </location>
</feature>
<evidence type="ECO:0000256" key="2">
    <source>
        <dbReference type="SAM" id="SignalP"/>
    </source>
</evidence>
<dbReference type="EMBL" id="CP126114">
    <property type="protein sequence ID" value="WHY88544.1"/>
    <property type="molecule type" value="Genomic_DNA"/>
</dbReference>
<feature type="region of interest" description="Disordered" evidence="1">
    <location>
        <begin position="27"/>
        <end position="53"/>
    </location>
</feature>
<dbReference type="InterPro" id="IPR001279">
    <property type="entry name" value="Metallo-B-lactamas"/>
</dbReference>